<reference evidence="1 2" key="1">
    <citation type="submission" date="2012-11" db="EMBL/GenBank/DDBJ databases">
        <title>Whole genome sequence of Acidisphaera rubrifaciens HS-AP3.</title>
        <authorList>
            <person name="Azuma Y."/>
            <person name="Higashiura N."/>
            <person name="Hirakawa H."/>
            <person name="Matsushita K."/>
        </authorList>
    </citation>
    <scope>NUCLEOTIDE SEQUENCE [LARGE SCALE GENOMIC DNA]</scope>
    <source>
        <strain evidence="1 2">HS-AP3</strain>
    </source>
</reference>
<gene>
    <name evidence="1" type="ORF">Asru_0242_06</name>
</gene>
<comment type="caution">
    <text evidence="1">The sequence shown here is derived from an EMBL/GenBank/DDBJ whole genome shotgun (WGS) entry which is preliminary data.</text>
</comment>
<protein>
    <submittedName>
        <fullName evidence="1">Signal peptide</fullName>
    </submittedName>
</protein>
<evidence type="ECO:0000313" key="1">
    <source>
        <dbReference type="EMBL" id="GAN77159.1"/>
    </source>
</evidence>
<dbReference type="RefSeq" id="WP_048861145.1">
    <property type="nucleotide sequence ID" value="NZ_BANB01000242.1"/>
</dbReference>
<dbReference type="AlphaFoldDB" id="A0A0D6P8J1"/>
<organism evidence="1 2">
    <name type="scientific">Acidisphaera rubrifaciens HS-AP3</name>
    <dbReference type="NCBI Taxonomy" id="1231350"/>
    <lineage>
        <taxon>Bacteria</taxon>
        <taxon>Pseudomonadati</taxon>
        <taxon>Pseudomonadota</taxon>
        <taxon>Alphaproteobacteria</taxon>
        <taxon>Acetobacterales</taxon>
        <taxon>Acetobacteraceae</taxon>
        <taxon>Acidisphaera</taxon>
    </lineage>
</organism>
<dbReference type="EMBL" id="BANB01000242">
    <property type="protein sequence ID" value="GAN77159.1"/>
    <property type="molecule type" value="Genomic_DNA"/>
</dbReference>
<dbReference type="Proteomes" id="UP000032680">
    <property type="component" value="Unassembled WGS sequence"/>
</dbReference>
<accession>A0A0D6P8J1</accession>
<evidence type="ECO:0000313" key="2">
    <source>
        <dbReference type="Proteomes" id="UP000032680"/>
    </source>
</evidence>
<sequence>MDAIGGVSFKHARRWALYGAAAMALCLGATRHAAAQSIEPGDLIPAPAGTNVILGYYIYDHFDSVNVASKHPGSGTYNASFNLNLFIERYVHFFNIGDTPAGYQIFDVNGFQSGTIAGANADAGGQNQLALSVFAWPGANSATKTYPFAGIYLYPPVNSAGFGSLGWAGDLQVGISQGYGDHWNFEFTAYGTYTGPTTSPAGKTTQDIAYTLEGWAEYNWNPQLNTSIGWTTELGGVSQLNYNFTGNKTEIEQIRGWVGYFVTPAAQIGLEVNHDFVAVGGLHAPIGLLARALYVF</sequence>
<proteinExistence type="predicted"/>
<dbReference type="OrthoDB" id="191143at2"/>
<name>A0A0D6P8J1_9PROT</name>
<keyword evidence="2" id="KW-1185">Reference proteome</keyword>